<evidence type="ECO:0000259" key="3">
    <source>
        <dbReference type="Pfam" id="PF00823"/>
    </source>
</evidence>
<feature type="region of interest" description="Disordered" evidence="2">
    <location>
        <begin position="339"/>
        <end position="369"/>
    </location>
</feature>
<dbReference type="InterPro" id="IPR038332">
    <property type="entry name" value="PPE_sf"/>
</dbReference>
<dbReference type="EMBL" id="LQPR01000024">
    <property type="protein sequence ID" value="ORW72252.1"/>
    <property type="molecule type" value="Genomic_DNA"/>
</dbReference>
<comment type="similarity">
    <text evidence="1">Belongs to the mycobacterial PPE family.</text>
</comment>
<evidence type="ECO:0008006" key="7">
    <source>
        <dbReference type="Google" id="ProtNLM"/>
    </source>
</evidence>
<comment type="caution">
    <text evidence="5">The sequence shown here is derived from an EMBL/GenBank/DDBJ whole genome shotgun (WGS) entry which is preliminary data.</text>
</comment>
<feature type="domain" description="PPE family C-terminal" evidence="4">
    <location>
        <begin position="275"/>
        <end position="345"/>
    </location>
</feature>
<dbReference type="Proteomes" id="UP000193387">
    <property type="component" value="Unassembled WGS sequence"/>
</dbReference>
<keyword evidence="6" id="KW-1185">Reference proteome</keyword>
<protein>
    <recommendedName>
        <fullName evidence="7">PPE family protein</fullName>
    </recommendedName>
</protein>
<evidence type="ECO:0000313" key="6">
    <source>
        <dbReference type="Proteomes" id="UP000193387"/>
    </source>
</evidence>
<dbReference type="Gene3D" id="1.20.1260.20">
    <property type="entry name" value="PPE superfamily"/>
    <property type="match status" value="1"/>
</dbReference>
<accession>A0AAJ3NRQ4</accession>
<dbReference type="InterPro" id="IPR000030">
    <property type="entry name" value="PPE_dom"/>
</dbReference>
<sequence length="420" mass="41861">MAAAAAWDGIAAEMSSAANSYQAVVLELTNGPWVGPSSLSMAAAAAPYAAWMDTTAAQAEQTANQARSAVAAYEAAFAATVPPAVVAQNRLLLATLVATNILGQNTPAIMATEAHYAEMWAQDAAAMYGYTVASAGTVQSIQSTPFSAAPQTTNGSGSSTQAAAATPAAGSTASQIVQTLGSGNGPLSWLTDLLNNPWITGYESLTSAGALAPYASLSDGVLFNACGVLFDIVPMTSAGMIPGVAAAQATVAAAAPADAAAAAASLAGSHSGDASAAIGRAGTVGGLSVPQSWASAAPEIRLVARGLPMAGLDALPQVVSLPGGGFGGMPGIGPIGSVVNAPRNGETRSRSQAKAGGQQPGAGGGHGETKVRWANFDEFPTDGKPMSEHEKLRKAIAEVAKERDVLTRSAAMLINEALQR</sequence>
<name>A0AAJ3NRQ4_9MYCO</name>
<dbReference type="InterPro" id="IPR022171">
    <property type="entry name" value="PPE_C"/>
</dbReference>
<reference evidence="5 6" key="1">
    <citation type="submission" date="2016-01" db="EMBL/GenBank/DDBJ databases">
        <title>The new phylogeny of the genus Mycobacterium.</title>
        <authorList>
            <person name="Tarcisio F."/>
            <person name="Conor M."/>
            <person name="Antonella G."/>
            <person name="Elisabetta G."/>
            <person name="Giulia F.S."/>
            <person name="Sara T."/>
            <person name="Anna F."/>
            <person name="Clotilde B."/>
            <person name="Roberto B."/>
            <person name="Veronica D.S."/>
            <person name="Fabio R."/>
            <person name="Monica P."/>
            <person name="Olivier J."/>
            <person name="Enrico T."/>
            <person name="Nicola S."/>
        </authorList>
    </citation>
    <scope>NUCLEOTIDE SEQUENCE [LARGE SCALE GENOMIC DNA]</scope>
    <source>
        <strain evidence="5 6">DSM 44616</strain>
    </source>
</reference>
<evidence type="ECO:0000256" key="2">
    <source>
        <dbReference type="SAM" id="MobiDB-lite"/>
    </source>
</evidence>
<gene>
    <name evidence="5" type="ORF">AWC23_10060</name>
</gene>
<dbReference type="Pfam" id="PF12484">
    <property type="entry name" value="PPE-SVP"/>
    <property type="match status" value="1"/>
</dbReference>
<evidence type="ECO:0000313" key="5">
    <source>
        <dbReference type="EMBL" id="ORW72252.1"/>
    </source>
</evidence>
<organism evidence="5 6">
    <name type="scientific">Mycobacterium saskatchewanense</name>
    <dbReference type="NCBI Taxonomy" id="220927"/>
    <lineage>
        <taxon>Bacteria</taxon>
        <taxon>Bacillati</taxon>
        <taxon>Actinomycetota</taxon>
        <taxon>Actinomycetes</taxon>
        <taxon>Mycobacteriales</taxon>
        <taxon>Mycobacteriaceae</taxon>
        <taxon>Mycobacterium</taxon>
        <taxon>Mycobacterium simiae complex</taxon>
    </lineage>
</organism>
<proteinExistence type="inferred from homology"/>
<evidence type="ECO:0000259" key="4">
    <source>
        <dbReference type="Pfam" id="PF12484"/>
    </source>
</evidence>
<feature type="domain" description="PPE" evidence="3">
    <location>
        <begin position="1"/>
        <end position="137"/>
    </location>
</feature>
<dbReference type="Pfam" id="PF00823">
    <property type="entry name" value="PPE"/>
    <property type="match status" value="1"/>
</dbReference>
<dbReference type="AlphaFoldDB" id="A0AAJ3NRQ4"/>
<dbReference type="GO" id="GO:0052572">
    <property type="term" value="P:response to host immune response"/>
    <property type="evidence" value="ECO:0007669"/>
    <property type="project" value="TreeGrafter"/>
</dbReference>
<evidence type="ECO:0000256" key="1">
    <source>
        <dbReference type="ARBA" id="ARBA00010652"/>
    </source>
</evidence>
<dbReference type="PANTHER" id="PTHR46766:SF1">
    <property type="entry name" value="GLUTAMINE-RICH PROTEIN 2"/>
    <property type="match status" value="1"/>
</dbReference>
<dbReference type="PANTHER" id="PTHR46766">
    <property type="entry name" value="GLUTAMINE-RICH PROTEIN 2"/>
    <property type="match status" value="1"/>
</dbReference>
<dbReference type="SUPFAM" id="SSF140459">
    <property type="entry name" value="PE/PPE dimer-like"/>
    <property type="match status" value="1"/>
</dbReference>